<dbReference type="Pfam" id="PF13847">
    <property type="entry name" value="Methyltransf_31"/>
    <property type="match status" value="1"/>
</dbReference>
<evidence type="ECO:0000313" key="2">
    <source>
        <dbReference type="EMBL" id="KKS47142.1"/>
    </source>
</evidence>
<evidence type="ECO:0000259" key="1">
    <source>
        <dbReference type="Pfam" id="PF13847"/>
    </source>
</evidence>
<dbReference type="PANTHER" id="PTHR43861">
    <property type="entry name" value="TRANS-ACONITATE 2-METHYLTRANSFERASE-RELATED"/>
    <property type="match status" value="1"/>
</dbReference>
<reference evidence="2 3" key="1">
    <citation type="journal article" date="2015" name="Nature">
        <title>rRNA introns, odd ribosomes, and small enigmatic genomes across a large radiation of phyla.</title>
        <authorList>
            <person name="Brown C.T."/>
            <person name="Hug L.A."/>
            <person name="Thomas B.C."/>
            <person name="Sharon I."/>
            <person name="Castelle C.J."/>
            <person name="Singh A."/>
            <person name="Wilkins M.J."/>
            <person name="Williams K.H."/>
            <person name="Banfield J.F."/>
        </authorList>
    </citation>
    <scope>NUCLEOTIDE SEQUENCE [LARGE SCALE GENOMIC DNA]</scope>
</reference>
<dbReference type="InterPro" id="IPR029063">
    <property type="entry name" value="SAM-dependent_MTases_sf"/>
</dbReference>
<dbReference type="Gene3D" id="3.40.50.150">
    <property type="entry name" value="Vaccinia Virus protein VP39"/>
    <property type="match status" value="1"/>
</dbReference>
<proteinExistence type="predicted"/>
<sequence length="254" mass="29249">MKTLGKMKLYRLSEKVINQAQNQDPFFNYLTYSLVIPYFKLKKAKVLDLGCGAGRNLLASARKGYKVTGIDINSKALAIARKWVSQEGLSGRVTIIKRDLTKFKGKSRGSYDYCILQEVIEHLANYQKAFDLAYKELKKGGILIITTPNDPGQWNLLDDYAGHVRRFTTDEIRLALYKFSRIKIYTVGFPFHRLGLYMYNLYLKSRSGGHNASLFRKNRWFVKFYSITGSLLLKFDHLFRFTPWGTTILAVAVK</sequence>
<dbReference type="InterPro" id="IPR025714">
    <property type="entry name" value="Methyltranfer_dom"/>
</dbReference>
<organism evidence="2 3">
    <name type="scientific">Candidatus Gottesmanbacteria bacterium GW2011_GWA2_42_18</name>
    <dbReference type="NCBI Taxonomy" id="1618442"/>
    <lineage>
        <taxon>Bacteria</taxon>
        <taxon>Candidatus Gottesmaniibacteriota</taxon>
    </lineage>
</organism>
<gene>
    <name evidence="2" type="ORF">UV09_C0008G0008</name>
</gene>
<dbReference type="SUPFAM" id="SSF53335">
    <property type="entry name" value="S-adenosyl-L-methionine-dependent methyltransferases"/>
    <property type="match status" value="1"/>
</dbReference>
<dbReference type="EMBL" id="LCDD01000008">
    <property type="protein sequence ID" value="KKS47142.1"/>
    <property type="molecule type" value="Genomic_DNA"/>
</dbReference>
<dbReference type="Proteomes" id="UP000034320">
    <property type="component" value="Unassembled WGS sequence"/>
</dbReference>
<accession>A0A0G0ZEM6</accession>
<feature type="domain" description="Methyltransferase" evidence="1">
    <location>
        <begin position="42"/>
        <end position="149"/>
    </location>
</feature>
<evidence type="ECO:0000313" key="3">
    <source>
        <dbReference type="Proteomes" id="UP000034320"/>
    </source>
</evidence>
<name>A0A0G0ZEM6_9BACT</name>
<comment type="caution">
    <text evidence="2">The sequence shown here is derived from an EMBL/GenBank/DDBJ whole genome shotgun (WGS) entry which is preliminary data.</text>
</comment>
<dbReference type="AlphaFoldDB" id="A0A0G0ZEM6"/>
<protein>
    <recommendedName>
        <fullName evidence="1">Methyltransferase domain-containing protein</fullName>
    </recommendedName>
</protein>
<dbReference type="CDD" id="cd02440">
    <property type="entry name" value="AdoMet_MTases"/>
    <property type="match status" value="1"/>
</dbReference>